<dbReference type="InterPro" id="IPR051918">
    <property type="entry name" value="STPP_CPPED1"/>
</dbReference>
<organism evidence="2 3">
    <name type="scientific">Paenibacillus ottowii</name>
    <dbReference type="NCBI Taxonomy" id="2315729"/>
    <lineage>
        <taxon>Bacteria</taxon>
        <taxon>Bacillati</taxon>
        <taxon>Bacillota</taxon>
        <taxon>Bacilli</taxon>
        <taxon>Bacillales</taxon>
        <taxon>Paenibacillaceae</taxon>
        <taxon>Paenibacillus</taxon>
    </lineage>
</organism>
<name>A0ABY3B9U6_9BACL</name>
<feature type="domain" description="Calcineurin-like phosphoesterase" evidence="1">
    <location>
        <begin position="34"/>
        <end position="249"/>
    </location>
</feature>
<sequence length="327" mass="36116">MTLVDTHIETLTDISLKVLNKRLANQKNPNFQFVFLGDTWFDWGNAILQSFTKAKQDAIRRYQIFLSCLDKASKQKPKPLFILYGGDGVFSGSAEQLMFFKNAVEKFVRKTNIAFFMVPGNHERNGVNGSLVNYQNIIGPRKGNKTVQENGLNYIINTPKLRMVMLNDVGPVAKPTRYGITNSALATFNKGINTKKDVVVVMHVPPKAGSFKSFPSSEAFPVTTPNDKAFIANLSKSKSVKLILVSHIHDILLKGTIAGKTAVLNGNGGAGTDTRPTLNPVISSFTFINKNKSIRFDGQRSVTVNTKIRPRKVFILTKDGIISVPIV</sequence>
<dbReference type="Pfam" id="PF00149">
    <property type="entry name" value="Metallophos"/>
    <property type="match status" value="1"/>
</dbReference>
<dbReference type="PANTHER" id="PTHR43143">
    <property type="entry name" value="METALLOPHOSPHOESTERASE, CALCINEURIN SUPERFAMILY"/>
    <property type="match status" value="1"/>
</dbReference>
<keyword evidence="3" id="KW-1185">Reference proteome</keyword>
<protein>
    <recommendedName>
        <fullName evidence="1">Calcineurin-like phosphoesterase domain-containing protein</fullName>
    </recommendedName>
</protein>
<dbReference type="Gene3D" id="3.60.21.10">
    <property type="match status" value="1"/>
</dbReference>
<evidence type="ECO:0000313" key="3">
    <source>
        <dbReference type="Proteomes" id="UP000319219"/>
    </source>
</evidence>
<dbReference type="EMBL" id="VIJZ01000001">
    <property type="protein sequence ID" value="TQS00894.1"/>
    <property type="molecule type" value="Genomic_DNA"/>
</dbReference>
<evidence type="ECO:0000313" key="2">
    <source>
        <dbReference type="EMBL" id="TQS00894.1"/>
    </source>
</evidence>
<accession>A0ABY3B9U6</accession>
<dbReference type="SUPFAM" id="SSF56300">
    <property type="entry name" value="Metallo-dependent phosphatases"/>
    <property type="match status" value="1"/>
</dbReference>
<dbReference type="InterPro" id="IPR029052">
    <property type="entry name" value="Metallo-depent_PP-like"/>
</dbReference>
<dbReference type="InterPro" id="IPR004843">
    <property type="entry name" value="Calcineurin-like_PHP"/>
</dbReference>
<reference evidence="2 3" key="1">
    <citation type="submission" date="2019-07" db="EMBL/GenBank/DDBJ databases">
        <title>Paenibacillus ottowii sp. nov. isolated from a fermentation system processing bovine manure.</title>
        <authorList>
            <person name="Velazquez L.F."/>
            <person name="Rajbanshi S."/>
            <person name="Guan S."/>
            <person name="Hinchee M."/>
            <person name="Welsh A."/>
        </authorList>
    </citation>
    <scope>NUCLEOTIDE SEQUENCE [LARGE SCALE GENOMIC DNA]</scope>
    <source>
        <strain evidence="2 3">MS2379</strain>
    </source>
</reference>
<gene>
    <name evidence="2" type="ORF">FKV70_00625</name>
</gene>
<comment type="caution">
    <text evidence="2">The sequence shown here is derived from an EMBL/GenBank/DDBJ whole genome shotgun (WGS) entry which is preliminary data.</text>
</comment>
<evidence type="ECO:0000259" key="1">
    <source>
        <dbReference type="Pfam" id="PF00149"/>
    </source>
</evidence>
<proteinExistence type="predicted"/>
<dbReference type="Proteomes" id="UP000319219">
    <property type="component" value="Unassembled WGS sequence"/>
</dbReference>
<dbReference type="PANTHER" id="PTHR43143:SF1">
    <property type="entry name" value="SERINE_THREONINE-PROTEIN PHOSPHATASE CPPED1"/>
    <property type="match status" value="1"/>
</dbReference>